<sequence>MVLKQVQLLTENVLLIYFSKRAEKIKPSTLWSDYSMIRAIKMDVDLKKFLKLTPSMKNQSVGSQCKKTNVFTKEDIHTFLKKVPDNRYLMMKVVIIFGIAGACRTSKTNKPRSFVIHCQSIKTIKINIM</sequence>
<dbReference type="Proteomes" id="UP001168821">
    <property type="component" value="Unassembled WGS sequence"/>
</dbReference>
<protein>
    <submittedName>
        <fullName evidence="1">Uncharacterized protein</fullName>
    </submittedName>
</protein>
<evidence type="ECO:0000313" key="2">
    <source>
        <dbReference type="Proteomes" id="UP001168821"/>
    </source>
</evidence>
<keyword evidence="2" id="KW-1185">Reference proteome</keyword>
<organism evidence="1 2">
    <name type="scientific">Zophobas morio</name>
    <dbReference type="NCBI Taxonomy" id="2755281"/>
    <lineage>
        <taxon>Eukaryota</taxon>
        <taxon>Metazoa</taxon>
        <taxon>Ecdysozoa</taxon>
        <taxon>Arthropoda</taxon>
        <taxon>Hexapoda</taxon>
        <taxon>Insecta</taxon>
        <taxon>Pterygota</taxon>
        <taxon>Neoptera</taxon>
        <taxon>Endopterygota</taxon>
        <taxon>Coleoptera</taxon>
        <taxon>Polyphaga</taxon>
        <taxon>Cucujiformia</taxon>
        <taxon>Tenebrionidae</taxon>
        <taxon>Zophobas</taxon>
    </lineage>
</organism>
<gene>
    <name evidence="1" type="ORF">Zmor_020590</name>
</gene>
<dbReference type="EMBL" id="JALNTZ010000006">
    <property type="protein sequence ID" value="KAJ3648817.1"/>
    <property type="molecule type" value="Genomic_DNA"/>
</dbReference>
<accession>A0AA38MAH8</accession>
<reference evidence="1" key="1">
    <citation type="journal article" date="2023" name="G3 (Bethesda)">
        <title>Whole genome assemblies of Zophobas morio and Tenebrio molitor.</title>
        <authorList>
            <person name="Kaur S."/>
            <person name="Stinson S.A."/>
            <person name="diCenzo G.C."/>
        </authorList>
    </citation>
    <scope>NUCLEOTIDE SEQUENCE</scope>
    <source>
        <strain evidence="1">QUZm001</strain>
    </source>
</reference>
<dbReference type="AlphaFoldDB" id="A0AA38MAH8"/>
<proteinExistence type="predicted"/>
<evidence type="ECO:0000313" key="1">
    <source>
        <dbReference type="EMBL" id="KAJ3648817.1"/>
    </source>
</evidence>
<comment type="caution">
    <text evidence="1">The sequence shown here is derived from an EMBL/GenBank/DDBJ whole genome shotgun (WGS) entry which is preliminary data.</text>
</comment>
<name>A0AA38MAH8_9CUCU</name>